<evidence type="ECO:0000256" key="10">
    <source>
        <dbReference type="ARBA" id="ARBA00023264"/>
    </source>
</evidence>
<gene>
    <name evidence="13" type="ORF">RPIT_07110</name>
</gene>
<proteinExistence type="inferred from homology"/>
<dbReference type="GO" id="GO:0046474">
    <property type="term" value="P:glycerophospholipid biosynthetic process"/>
    <property type="evidence" value="ECO:0007669"/>
    <property type="project" value="TreeGrafter"/>
</dbReference>
<evidence type="ECO:0000256" key="7">
    <source>
        <dbReference type="ARBA" id="ARBA00023098"/>
    </source>
</evidence>
<dbReference type="InterPro" id="IPR050324">
    <property type="entry name" value="CDP-alcohol_PTase-I"/>
</dbReference>
<dbReference type="GO" id="GO:0016020">
    <property type="term" value="C:membrane"/>
    <property type="evidence" value="ECO:0007669"/>
    <property type="project" value="UniProtKB-SubCell"/>
</dbReference>
<evidence type="ECO:0000256" key="9">
    <source>
        <dbReference type="ARBA" id="ARBA00023209"/>
    </source>
</evidence>
<dbReference type="GO" id="GO:0008444">
    <property type="term" value="F:CDP-diacylglycerol-glycerol-3-phosphate 3-phosphatidyltransferase activity"/>
    <property type="evidence" value="ECO:0007669"/>
    <property type="project" value="UniProtKB-UniRule"/>
</dbReference>
<organism evidence="13 14">
    <name type="scientific">Tessaracoccus flavus</name>
    <dbReference type="NCBI Taxonomy" id="1610493"/>
    <lineage>
        <taxon>Bacteria</taxon>
        <taxon>Bacillati</taxon>
        <taxon>Actinomycetota</taxon>
        <taxon>Actinomycetes</taxon>
        <taxon>Propionibacteriales</taxon>
        <taxon>Propionibacteriaceae</taxon>
        <taxon>Tessaracoccus</taxon>
    </lineage>
</organism>
<keyword evidence="7" id="KW-0443">Lipid metabolism</keyword>
<sequence>MTEKPRRVKPSNWNVPNVLTVLRIVLVPVFVVLLFMEPENQFWRLMATLVFIVAMLTDLADGHIARKYNLITDFGKLWDPVADKALTGAAFVSLSILGELPWFFTIIILLREWGITWVRAAIAKYGIMAANKGGKLKTLTQTFALILFSLWLPGLPGAVQVLAWLLMWAALILTVVTGIDYLKHAWAIRRKGKAEAR</sequence>
<dbReference type="AlphaFoldDB" id="A0A1Q2CET1"/>
<evidence type="ECO:0000256" key="6">
    <source>
        <dbReference type="ARBA" id="ARBA00022989"/>
    </source>
</evidence>
<dbReference type="RefSeq" id="WP_077341873.1">
    <property type="nucleotide sequence ID" value="NZ_CP019605.1"/>
</dbReference>
<dbReference type="EMBL" id="CP019605">
    <property type="protein sequence ID" value="AQP44611.1"/>
    <property type="molecule type" value="Genomic_DNA"/>
</dbReference>
<keyword evidence="6" id="KW-1133">Transmembrane helix</keyword>
<comment type="similarity">
    <text evidence="2 12">Belongs to the CDP-alcohol phosphatidyltransferase class-I family.</text>
</comment>
<evidence type="ECO:0000256" key="5">
    <source>
        <dbReference type="ARBA" id="ARBA00022692"/>
    </source>
</evidence>
<evidence type="ECO:0000256" key="1">
    <source>
        <dbReference type="ARBA" id="ARBA00004141"/>
    </source>
</evidence>
<comment type="subcellular location">
    <subcellularLocation>
        <location evidence="1">Membrane</location>
        <topology evidence="1">Multi-pass membrane protein</topology>
    </subcellularLocation>
</comment>
<evidence type="ECO:0000256" key="2">
    <source>
        <dbReference type="ARBA" id="ARBA00010441"/>
    </source>
</evidence>
<keyword evidence="14" id="KW-1185">Reference proteome</keyword>
<protein>
    <recommendedName>
        <fullName evidence="11">CDP-diacylglycerol--glycerol-3-phosphate 3-phosphatidyltransferase</fullName>
        <ecNumber evidence="11">2.7.8.5</ecNumber>
    </recommendedName>
</protein>
<evidence type="ECO:0000313" key="14">
    <source>
        <dbReference type="Proteomes" id="UP000188324"/>
    </source>
</evidence>
<dbReference type="PROSITE" id="PS00379">
    <property type="entry name" value="CDP_ALCOHOL_P_TRANSF"/>
    <property type="match status" value="1"/>
</dbReference>
<dbReference type="UniPathway" id="UPA00085"/>
<evidence type="ECO:0000256" key="8">
    <source>
        <dbReference type="ARBA" id="ARBA00023136"/>
    </source>
</evidence>
<evidence type="ECO:0000256" key="12">
    <source>
        <dbReference type="RuleBase" id="RU003750"/>
    </source>
</evidence>
<dbReference type="OrthoDB" id="9796672at2"/>
<keyword evidence="8" id="KW-0472">Membrane</keyword>
<evidence type="ECO:0000256" key="11">
    <source>
        <dbReference type="NCBIfam" id="TIGR00560"/>
    </source>
</evidence>
<dbReference type="EC" id="2.7.8.5" evidence="11"/>
<dbReference type="NCBIfam" id="TIGR00560">
    <property type="entry name" value="pgsA"/>
    <property type="match status" value="1"/>
</dbReference>
<keyword evidence="9" id="KW-0594">Phospholipid biosynthesis</keyword>
<dbReference type="Proteomes" id="UP000188324">
    <property type="component" value="Chromosome"/>
</dbReference>
<dbReference type="InterPro" id="IPR043130">
    <property type="entry name" value="CDP-OH_PTrfase_TM_dom"/>
</dbReference>
<keyword evidence="5" id="KW-0812">Transmembrane</keyword>
<reference evidence="13 14" key="1">
    <citation type="journal article" date="2016" name="Int. J. Syst. Evol. Microbiol.">
        <title>Tessaracoccus flavus sp. nov., isolated from the drainage system of a lindane-producing factory.</title>
        <authorList>
            <person name="Kumari R."/>
            <person name="Singh P."/>
            <person name="Schumann P."/>
            <person name="Lal R."/>
        </authorList>
    </citation>
    <scope>NUCLEOTIDE SEQUENCE [LARGE SCALE GENOMIC DNA]</scope>
    <source>
        <strain evidence="13 14">RP1T</strain>
    </source>
</reference>
<dbReference type="KEGG" id="tfl:RPIT_07110"/>
<dbReference type="InterPro" id="IPR048254">
    <property type="entry name" value="CDP_ALCOHOL_P_TRANSF_CS"/>
</dbReference>
<dbReference type="PANTHER" id="PTHR14269">
    <property type="entry name" value="CDP-DIACYLGLYCEROL--GLYCEROL-3-PHOSPHATE 3-PHOSPHATIDYLTRANSFERASE-RELATED"/>
    <property type="match status" value="1"/>
</dbReference>
<keyword evidence="4 12" id="KW-0808">Transferase</keyword>
<name>A0A1Q2CET1_9ACTN</name>
<dbReference type="Pfam" id="PF01066">
    <property type="entry name" value="CDP-OH_P_transf"/>
    <property type="match status" value="1"/>
</dbReference>
<evidence type="ECO:0000313" key="13">
    <source>
        <dbReference type="EMBL" id="AQP44611.1"/>
    </source>
</evidence>
<dbReference type="PANTHER" id="PTHR14269:SF52">
    <property type="entry name" value="PHOSPHATIDYLGLYCEROPHOSPHATE SYNTHASE-RELATED"/>
    <property type="match status" value="1"/>
</dbReference>
<dbReference type="PIRSF" id="PIRSF000847">
    <property type="entry name" value="Phos_ph_gly_syn"/>
    <property type="match status" value="1"/>
</dbReference>
<evidence type="ECO:0000256" key="3">
    <source>
        <dbReference type="ARBA" id="ARBA00022516"/>
    </source>
</evidence>
<keyword evidence="10" id="KW-1208">Phospholipid metabolism</keyword>
<dbReference type="Gene3D" id="1.20.120.1760">
    <property type="match status" value="1"/>
</dbReference>
<dbReference type="STRING" id="1610493.RPIT_07110"/>
<dbReference type="InterPro" id="IPR000462">
    <property type="entry name" value="CDP-OH_P_trans"/>
</dbReference>
<accession>A0A1Q2CET1</accession>
<evidence type="ECO:0000256" key="4">
    <source>
        <dbReference type="ARBA" id="ARBA00022679"/>
    </source>
</evidence>
<keyword evidence="3" id="KW-0444">Lipid biosynthesis</keyword>
<dbReference type="InterPro" id="IPR004570">
    <property type="entry name" value="Phosphatidylglycerol_P_synth"/>
</dbReference>